<name>F4S8Y4_MELLP</name>
<dbReference type="InterPro" id="IPR002553">
    <property type="entry name" value="Clathrin/coatomer_adapt-like_N"/>
</dbReference>
<dbReference type="InterPro" id="IPR016024">
    <property type="entry name" value="ARM-type_fold"/>
</dbReference>
<dbReference type="InterPro" id="IPR026739">
    <property type="entry name" value="AP_beta"/>
</dbReference>
<dbReference type="InParanoid" id="F4S8Y4"/>
<gene>
    <name evidence="7" type="ORF">MELLADRAFT_30064</name>
</gene>
<keyword evidence="5" id="KW-0472">Membrane</keyword>
<evidence type="ECO:0000256" key="3">
    <source>
        <dbReference type="ARBA" id="ARBA00022448"/>
    </source>
</evidence>
<dbReference type="Proteomes" id="UP000001072">
    <property type="component" value="Unassembled WGS sequence"/>
</dbReference>
<dbReference type="GO" id="GO:0012505">
    <property type="term" value="C:endomembrane system"/>
    <property type="evidence" value="ECO:0007669"/>
    <property type="project" value="UniProtKB-SubCell"/>
</dbReference>
<evidence type="ECO:0000313" key="8">
    <source>
        <dbReference type="Proteomes" id="UP000001072"/>
    </source>
</evidence>
<feature type="non-terminal residue" evidence="7">
    <location>
        <position position="1"/>
    </location>
</feature>
<dbReference type="GeneID" id="18927084"/>
<evidence type="ECO:0000313" key="7">
    <source>
        <dbReference type="EMBL" id="EGF98909.1"/>
    </source>
</evidence>
<dbReference type="OrthoDB" id="10254310at2759"/>
<reference evidence="8" key="1">
    <citation type="journal article" date="2011" name="Proc. Natl. Acad. Sci. U.S.A.">
        <title>Obligate biotrophy features unraveled by the genomic analysis of rust fungi.</title>
        <authorList>
            <person name="Duplessis S."/>
            <person name="Cuomo C.A."/>
            <person name="Lin Y.-C."/>
            <person name="Aerts A."/>
            <person name="Tisserant E."/>
            <person name="Veneault-Fourrey C."/>
            <person name="Joly D.L."/>
            <person name="Hacquard S."/>
            <person name="Amselem J."/>
            <person name="Cantarel B.L."/>
            <person name="Chiu R."/>
            <person name="Coutinho P.M."/>
            <person name="Feau N."/>
            <person name="Field M."/>
            <person name="Frey P."/>
            <person name="Gelhaye E."/>
            <person name="Goldberg J."/>
            <person name="Grabherr M.G."/>
            <person name="Kodira C.D."/>
            <person name="Kohler A."/>
            <person name="Kuees U."/>
            <person name="Lindquist E.A."/>
            <person name="Lucas S.M."/>
            <person name="Mago R."/>
            <person name="Mauceli E."/>
            <person name="Morin E."/>
            <person name="Murat C."/>
            <person name="Pangilinan J.L."/>
            <person name="Park R."/>
            <person name="Pearson M."/>
            <person name="Quesneville H."/>
            <person name="Rouhier N."/>
            <person name="Sakthikumar S."/>
            <person name="Salamov A.A."/>
            <person name="Schmutz J."/>
            <person name="Selles B."/>
            <person name="Shapiro H."/>
            <person name="Tanguay P."/>
            <person name="Tuskan G.A."/>
            <person name="Henrissat B."/>
            <person name="Van de Peer Y."/>
            <person name="Rouze P."/>
            <person name="Ellis J.G."/>
            <person name="Dodds P.N."/>
            <person name="Schein J.E."/>
            <person name="Zhong S."/>
            <person name="Hamelin R.C."/>
            <person name="Grigoriev I.V."/>
            <person name="Szabo L.J."/>
            <person name="Martin F."/>
        </authorList>
    </citation>
    <scope>NUCLEOTIDE SEQUENCE [LARGE SCALE GENOMIC DNA]</scope>
    <source>
        <strain evidence="8">98AG31 / pathotype 3-4-7</strain>
    </source>
</reference>
<keyword evidence="3" id="KW-0813">Transport</keyword>
<evidence type="ECO:0000256" key="2">
    <source>
        <dbReference type="ARBA" id="ARBA00006613"/>
    </source>
</evidence>
<evidence type="ECO:0000256" key="5">
    <source>
        <dbReference type="ARBA" id="ARBA00023136"/>
    </source>
</evidence>
<dbReference type="EMBL" id="GL883167">
    <property type="protein sequence ID" value="EGF98909.1"/>
    <property type="molecule type" value="Genomic_DNA"/>
</dbReference>
<evidence type="ECO:0000256" key="4">
    <source>
        <dbReference type="ARBA" id="ARBA00022927"/>
    </source>
</evidence>
<comment type="subcellular location">
    <subcellularLocation>
        <location evidence="1">Endomembrane system</location>
    </subcellularLocation>
</comment>
<dbReference type="GO" id="GO:0006886">
    <property type="term" value="P:intracellular protein transport"/>
    <property type="evidence" value="ECO:0007669"/>
    <property type="project" value="InterPro"/>
</dbReference>
<organism evidence="8">
    <name type="scientific">Melampsora larici-populina (strain 98AG31 / pathotype 3-4-7)</name>
    <name type="common">Poplar leaf rust fungus</name>
    <dbReference type="NCBI Taxonomy" id="747676"/>
    <lineage>
        <taxon>Eukaryota</taxon>
        <taxon>Fungi</taxon>
        <taxon>Dikarya</taxon>
        <taxon>Basidiomycota</taxon>
        <taxon>Pucciniomycotina</taxon>
        <taxon>Pucciniomycetes</taxon>
        <taxon>Pucciniales</taxon>
        <taxon>Melampsoraceae</taxon>
        <taxon>Melampsora</taxon>
    </lineage>
</organism>
<dbReference type="Pfam" id="PF01602">
    <property type="entry name" value="Adaptin_N"/>
    <property type="match status" value="1"/>
</dbReference>
<dbReference type="eggNOG" id="KOG1060">
    <property type="taxonomic scope" value="Eukaryota"/>
</dbReference>
<feature type="non-terminal residue" evidence="7">
    <location>
        <position position="98"/>
    </location>
</feature>
<dbReference type="HOGENOM" id="CLU_2339162_0_0_1"/>
<accession>F4S8Y4</accession>
<dbReference type="AlphaFoldDB" id="F4S8Y4"/>
<dbReference type="PANTHER" id="PTHR11134">
    <property type="entry name" value="ADAPTOR COMPLEX SUBUNIT BETA FAMILY MEMBER"/>
    <property type="match status" value="1"/>
</dbReference>
<feature type="domain" description="Clathrin/coatomer adaptor adaptin-like N-terminal" evidence="6">
    <location>
        <begin position="2"/>
        <end position="96"/>
    </location>
</feature>
<dbReference type="VEuPathDB" id="FungiDB:MELLADRAFT_30064"/>
<dbReference type="STRING" id="747676.F4S8Y4"/>
<dbReference type="GO" id="GO:0016192">
    <property type="term" value="P:vesicle-mediated transport"/>
    <property type="evidence" value="ECO:0007669"/>
    <property type="project" value="InterPro"/>
</dbReference>
<keyword evidence="8" id="KW-1185">Reference proteome</keyword>
<dbReference type="KEGG" id="mlr:MELLADRAFT_30064"/>
<dbReference type="RefSeq" id="XP_007417808.1">
    <property type="nucleotide sequence ID" value="XM_007417746.1"/>
</dbReference>
<evidence type="ECO:0000256" key="1">
    <source>
        <dbReference type="ARBA" id="ARBA00004308"/>
    </source>
</evidence>
<comment type="similarity">
    <text evidence="2">Belongs to the adaptor complexes large subunit family.</text>
</comment>
<dbReference type="Gene3D" id="1.25.10.10">
    <property type="entry name" value="Leucine-rich Repeat Variant"/>
    <property type="match status" value="1"/>
</dbReference>
<keyword evidence="4" id="KW-0653">Protein transport</keyword>
<proteinExistence type="inferred from homology"/>
<dbReference type="SUPFAM" id="SSF48371">
    <property type="entry name" value="ARM repeat"/>
    <property type="match status" value="1"/>
</dbReference>
<protein>
    <recommendedName>
        <fullName evidence="6">Clathrin/coatomer adaptor adaptin-like N-terminal domain-containing protein</fullName>
    </recommendedName>
</protein>
<dbReference type="GO" id="GO:0030117">
    <property type="term" value="C:membrane coat"/>
    <property type="evidence" value="ECO:0007669"/>
    <property type="project" value="InterPro"/>
</dbReference>
<evidence type="ECO:0000259" key="6">
    <source>
        <dbReference type="Pfam" id="PF01602"/>
    </source>
</evidence>
<dbReference type="InterPro" id="IPR011989">
    <property type="entry name" value="ARM-like"/>
</dbReference>
<sequence length="98" mass="10929">STHSFTIRHLVSIYILHHAHLSPDLALLSVNSWQKDLSDSNPVMRSLALKTLAGMSLESVLPLVMMSINRLLNDSNWFVRCTVAESLIDVFSVDASSY</sequence>